<organism evidence="1 2">
    <name type="scientific">Methylorubrum extorquens DSM 13060</name>
    <dbReference type="NCBI Taxonomy" id="882800"/>
    <lineage>
        <taxon>Bacteria</taxon>
        <taxon>Pseudomonadati</taxon>
        <taxon>Pseudomonadota</taxon>
        <taxon>Alphaproteobacteria</taxon>
        <taxon>Hyphomicrobiales</taxon>
        <taxon>Methylobacteriaceae</taxon>
        <taxon>Methylorubrum</taxon>
    </lineage>
</organism>
<sequence>MGEIARTQDLAAPAAVSASENIAIISMIERAVRDPSVDIDKLERLMAMQERVAQRTAEMAFNAAMQAAQAEMPQVYRDAKNEQTRSRYARLESISAAIRPVITQHGFSLSYGTDTSPLKDHYRVTCVVAHAGGFSRTYFADIPTDANGMKGNQNKTATHAFGSTMSYGRRYLMLMVFDIALTNEDDDGQSAGGYGARRQMAPSNDVITDEQATQIRTLATEVGADIGRFLNYFRAESIPDIPAARYAEAVRLLEAKRGRQ</sequence>
<proteinExistence type="predicted"/>
<dbReference type="EMBL" id="AGJK01000003">
    <property type="protein sequence ID" value="EHP94924.1"/>
    <property type="molecule type" value="Genomic_DNA"/>
</dbReference>
<dbReference type="Proteomes" id="UP000004382">
    <property type="component" value="Unassembled WGS sequence"/>
</dbReference>
<dbReference type="Pfam" id="PF04404">
    <property type="entry name" value="ERF"/>
    <property type="match status" value="1"/>
</dbReference>
<dbReference type="PATRIC" id="fig|882800.3.peg.255"/>
<accession>H1KCA7</accession>
<evidence type="ECO:0000313" key="2">
    <source>
        <dbReference type="Proteomes" id="UP000004382"/>
    </source>
</evidence>
<comment type="caution">
    <text evidence="1">The sequence shown here is derived from an EMBL/GenBank/DDBJ whole genome shotgun (WGS) entry which is preliminary data.</text>
</comment>
<evidence type="ECO:0000313" key="1">
    <source>
        <dbReference type="EMBL" id="EHP94924.1"/>
    </source>
</evidence>
<dbReference type="AlphaFoldDB" id="H1KCA7"/>
<gene>
    <name evidence="1" type="ORF">MetexDRAFT_0269</name>
</gene>
<dbReference type="RefSeq" id="WP_003596374.1">
    <property type="nucleotide sequence ID" value="NZ_AGJK01000003.1"/>
</dbReference>
<reference evidence="1 2" key="1">
    <citation type="submission" date="2011-09" db="EMBL/GenBank/DDBJ databases">
        <title>The draft genome of Methylobacterium extorquens DSM 13060.</title>
        <authorList>
            <consortium name="US DOE Joint Genome Institute (JGI-PGF)"/>
            <person name="Lucas S."/>
            <person name="Han J."/>
            <person name="Lapidus A."/>
            <person name="Cheng J.-F."/>
            <person name="Goodwin L."/>
            <person name="Pitluck S."/>
            <person name="Peters L."/>
            <person name="Land M.L."/>
            <person name="Hauser L."/>
            <person name="Koskimaki J."/>
            <person name="Halonen O."/>
            <person name="Pirttila A."/>
            <person name="Frank C."/>
            <person name="Woyke T.J."/>
        </authorList>
    </citation>
    <scope>NUCLEOTIDE SEQUENCE [LARGE SCALE GENOMIC DNA]</scope>
    <source>
        <strain evidence="1 2">DSM 13060</strain>
    </source>
</reference>
<protein>
    <submittedName>
        <fullName evidence="1">ERF family protein</fullName>
    </submittedName>
</protein>
<dbReference type="InterPro" id="IPR007499">
    <property type="entry name" value="ERF_bacteria_virus"/>
</dbReference>
<name>H1KCA7_METEX</name>